<accession>A0AAV3Y5L5</accession>
<organism evidence="4 5">
    <name type="scientific">Plakobranchus ocellatus</name>
    <dbReference type="NCBI Taxonomy" id="259542"/>
    <lineage>
        <taxon>Eukaryota</taxon>
        <taxon>Metazoa</taxon>
        <taxon>Spiralia</taxon>
        <taxon>Lophotrochozoa</taxon>
        <taxon>Mollusca</taxon>
        <taxon>Gastropoda</taxon>
        <taxon>Heterobranchia</taxon>
        <taxon>Euthyneura</taxon>
        <taxon>Panpulmonata</taxon>
        <taxon>Sacoglossa</taxon>
        <taxon>Placobranchoidea</taxon>
        <taxon>Plakobranchidae</taxon>
        <taxon>Plakobranchus</taxon>
    </lineage>
</organism>
<dbReference type="GO" id="GO:0003779">
    <property type="term" value="F:actin binding"/>
    <property type="evidence" value="ECO:0007669"/>
    <property type="project" value="UniProtKB-KW"/>
</dbReference>
<dbReference type="Gene3D" id="1.10.418.10">
    <property type="entry name" value="Calponin-like domain"/>
    <property type="match status" value="2"/>
</dbReference>
<keyword evidence="5" id="KW-1185">Reference proteome</keyword>
<keyword evidence="1" id="KW-0677">Repeat</keyword>
<gene>
    <name evidence="4" type="ORF">PoB_000435800</name>
</gene>
<dbReference type="SUPFAM" id="SSF47576">
    <property type="entry name" value="Calponin-homology domain, CH-domain"/>
    <property type="match status" value="1"/>
</dbReference>
<proteinExistence type="predicted"/>
<dbReference type="PROSITE" id="PS00020">
    <property type="entry name" value="ACTININ_2"/>
    <property type="match status" value="1"/>
</dbReference>
<protein>
    <submittedName>
        <fullName evidence="4">Spectrin beta chain, erythrocytic</fullName>
    </submittedName>
</protein>
<evidence type="ECO:0000313" key="4">
    <source>
        <dbReference type="EMBL" id="GFN77852.1"/>
    </source>
</evidence>
<dbReference type="InterPro" id="IPR001715">
    <property type="entry name" value="CH_dom"/>
</dbReference>
<dbReference type="Pfam" id="PF00307">
    <property type="entry name" value="CH"/>
    <property type="match status" value="1"/>
</dbReference>
<feature type="domain" description="Calponin-homology (CH)" evidence="3">
    <location>
        <begin position="1"/>
        <end position="37"/>
    </location>
</feature>
<evidence type="ECO:0000256" key="2">
    <source>
        <dbReference type="ARBA" id="ARBA00023203"/>
    </source>
</evidence>
<reference evidence="4 5" key="1">
    <citation type="journal article" date="2021" name="Elife">
        <title>Chloroplast acquisition without the gene transfer in kleptoplastic sea slugs, Plakobranchus ocellatus.</title>
        <authorList>
            <person name="Maeda T."/>
            <person name="Takahashi S."/>
            <person name="Yoshida T."/>
            <person name="Shimamura S."/>
            <person name="Takaki Y."/>
            <person name="Nagai Y."/>
            <person name="Toyoda A."/>
            <person name="Suzuki Y."/>
            <person name="Arimoto A."/>
            <person name="Ishii H."/>
            <person name="Satoh N."/>
            <person name="Nishiyama T."/>
            <person name="Hasebe M."/>
            <person name="Maruyama T."/>
            <person name="Minagawa J."/>
            <person name="Obokata J."/>
            <person name="Shigenobu S."/>
        </authorList>
    </citation>
    <scope>NUCLEOTIDE SEQUENCE [LARGE SCALE GENOMIC DNA]</scope>
</reference>
<sequence>MNHSLSIKLVNISSNDVADGNVKLTLGLVWSIILHWQVKDVMKNVMEDLGQTNLERTLLNWCQLSTKGYEKVEISNFTTSWRDGLAFNALIHHYRPDLFNYKELLEKDSLYNLNHAFDVASYRLGIDKLLDAEVSQKKGHREPASRQTLVLELVPCTIQARFIMISAAPPTSA</sequence>
<evidence type="ECO:0000313" key="5">
    <source>
        <dbReference type="Proteomes" id="UP000735302"/>
    </source>
</evidence>
<dbReference type="PROSITE" id="PS50021">
    <property type="entry name" value="CH"/>
    <property type="match status" value="2"/>
</dbReference>
<dbReference type="PANTHER" id="PTHR11915">
    <property type="entry name" value="SPECTRIN/FILAMIN RELATED CYTOSKELETAL PROTEIN"/>
    <property type="match status" value="1"/>
</dbReference>
<dbReference type="AlphaFoldDB" id="A0AAV3Y5L5"/>
<dbReference type="Proteomes" id="UP000735302">
    <property type="component" value="Unassembled WGS sequence"/>
</dbReference>
<dbReference type="InterPro" id="IPR036872">
    <property type="entry name" value="CH_dom_sf"/>
</dbReference>
<keyword evidence="2" id="KW-0009">Actin-binding</keyword>
<evidence type="ECO:0000256" key="1">
    <source>
        <dbReference type="ARBA" id="ARBA00022737"/>
    </source>
</evidence>
<comment type="caution">
    <text evidence="4">The sequence shown here is derived from an EMBL/GenBank/DDBJ whole genome shotgun (WGS) entry which is preliminary data.</text>
</comment>
<evidence type="ECO:0000259" key="3">
    <source>
        <dbReference type="PROSITE" id="PS50021"/>
    </source>
</evidence>
<dbReference type="SMART" id="SM00033">
    <property type="entry name" value="CH"/>
    <property type="match status" value="1"/>
</dbReference>
<name>A0AAV3Y5L5_9GAST</name>
<feature type="domain" description="Calponin-homology (CH)" evidence="3">
    <location>
        <begin position="52"/>
        <end position="162"/>
    </location>
</feature>
<dbReference type="InterPro" id="IPR001589">
    <property type="entry name" value="Actinin_actin-bd_CS"/>
</dbReference>
<dbReference type="EMBL" id="BLXT01000512">
    <property type="protein sequence ID" value="GFN77852.1"/>
    <property type="molecule type" value="Genomic_DNA"/>
</dbReference>